<evidence type="ECO:0000256" key="4">
    <source>
        <dbReference type="ARBA" id="ARBA00042988"/>
    </source>
</evidence>
<dbReference type="Gene3D" id="3.30.360.10">
    <property type="entry name" value="Dihydrodipicolinate Reductase, domain 2"/>
    <property type="match status" value="1"/>
</dbReference>
<evidence type="ECO:0000256" key="5">
    <source>
        <dbReference type="ARBA" id="ARBA00049233"/>
    </source>
</evidence>
<dbReference type="PANTHER" id="PTHR22604">
    <property type="entry name" value="OXIDOREDUCTASES"/>
    <property type="match status" value="1"/>
</dbReference>
<dbReference type="GO" id="GO:0000166">
    <property type="term" value="F:nucleotide binding"/>
    <property type="evidence" value="ECO:0007669"/>
    <property type="project" value="InterPro"/>
</dbReference>
<dbReference type="AlphaFoldDB" id="A0A8E2EE66"/>
<dbReference type="OrthoDB" id="2129491at2759"/>
<dbReference type="Proteomes" id="UP000250266">
    <property type="component" value="Unassembled WGS sequence"/>
</dbReference>
<evidence type="ECO:0000256" key="2">
    <source>
        <dbReference type="ARBA" id="ARBA00023002"/>
    </source>
</evidence>
<evidence type="ECO:0000259" key="6">
    <source>
        <dbReference type="Pfam" id="PF01408"/>
    </source>
</evidence>
<name>A0A8E2EE66_9PEZI</name>
<organism evidence="8 9">
    <name type="scientific">Lepidopterella palustris CBS 459.81</name>
    <dbReference type="NCBI Taxonomy" id="1314670"/>
    <lineage>
        <taxon>Eukaryota</taxon>
        <taxon>Fungi</taxon>
        <taxon>Dikarya</taxon>
        <taxon>Ascomycota</taxon>
        <taxon>Pezizomycotina</taxon>
        <taxon>Dothideomycetes</taxon>
        <taxon>Pleosporomycetidae</taxon>
        <taxon>Mytilinidiales</taxon>
        <taxon>Argynnaceae</taxon>
        <taxon>Lepidopterella</taxon>
    </lineage>
</organism>
<dbReference type="GO" id="GO:0047837">
    <property type="term" value="F:D-xylose 1-dehydrogenase (NADP+) activity"/>
    <property type="evidence" value="ECO:0007669"/>
    <property type="project" value="UniProtKB-EC"/>
</dbReference>
<keyword evidence="2" id="KW-0560">Oxidoreductase</keyword>
<reference evidence="8 9" key="1">
    <citation type="journal article" date="2016" name="Nat. Commun.">
        <title>Ectomycorrhizal ecology is imprinted in the genome of the dominant symbiotic fungus Cenococcum geophilum.</title>
        <authorList>
            <consortium name="DOE Joint Genome Institute"/>
            <person name="Peter M."/>
            <person name="Kohler A."/>
            <person name="Ohm R.A."/>
            <person name="Kuo A."/>
            <person name="Krutzmann J."/>
            <person name="Morin E."/>
            <person name="Arend M."/>
            <person name="Barry K.W."/>
            <person name="Binder M."/>
            <person name="Choi C."/>
            <person name="Clum A."/>
            <person name="Copeland A."/>
            <person name="Grisel N."/>
            <person name="Haridas S."/>
            <person name="Kipfer T."/>
            <person name="LaButti K."/>
            <person name="Lindquist E."/>
            <person name="Lipzen A."/>
            <person name="Maire R."/>
            <person name="Meier B."/>
            <person name="Mihaltcheva S."/>
            <person name="Molinier V."/>
            <person name="Murat C."/>
            <person name="Poggeler S."/>
            <person name="Quandt C.A."/>
            <person name="Sperisen C."/>
            <person name="Tritt A."/>
            <person name="Tisserant E."/>
            <person name="Crous P.W."/>
            <person name="Henrissat B."/>
            <person name="Nehls U."/>
            <person name="Egli S."/>
            <person name="Spatafora J.W."/>
            <person name="Grigoriev I.V."/>
            <person name="Martin F.M."/>
        </authorList>
    </citation>
    <scope>NUCLEOTIDE SEQUENCE [LARGE SCALE GENOMIC DNA]</scope>
    <source>
        <strain evidence="8 9">CBS 459.81</strain>
    </source>
</reference>
<dbReference type="Gene3D" id="3.40.50.720">
    <property type="entry name" value="NAD(P)-binding Rossmann-like Domain"/>
    <property type="match status" value="1"/>
</dbReference>
<proteinExistence type="inferred from homology"/>
<gene>
    <name evidence="8" type="ORF">K432DRAFT_293367</name>
</gene>
<dbReference type="InterPro" id="IPR000683">
    <property type="entry name" value="Gfo/Idh/MocA-like_OxRdtase_N"/>
</dbReference>
<feature type="domain" description="GFO/IDH/MocA-like oxidoreductase" evidence="7">
    <location>
        <begin position="149"/>
        <end position="286"/>
    </location>
</feature>
<comment type="similarity">
    <text evidence="1">Belongs to the Gfo/Idh/MocA family.</text>
</comment>
<dbReference type="Pfam" id="PF22725">
    <property type="entry name" value="GFO_IDH_MocA_C3"/>
    <property type="match status" value="1"/>
</dbReference>
<dbReference type="EC" id="1.1.1.179" evidence="3"/>
<evidence type="ECO:0000313" key="8">
    <source>
        <dbReference type="EMBL" id="OCK82387.1"/>
    </source>
</evidence>
<comment type="catalytic activity">
    <reaction evidence="5">
        <text>D-xylose + NADP(+) = D-xylono-1,5-lactone + NADPH + H(+)</text>
        <dbReference type="Rhea" id="RHEA:22000"/>
        <dbReference type="ChEBI" id="CHEBI:15378"/>
        <dbReference type="ChEBI" id="CHEBI:15867"/>
        <dbReference type="ChEBI" id="CHEBI:53455"/>
        <dbReference type="ChEBI" id="CHEBI:57783"/>
        <dbReference type="ChEBI" id="CHEBI:58349"/>
        <dbReference type="EC" id="1.1.1.179"/>
    </reaction>
</comment>
<dbReference type="EMBL" id="KV744889">
    <property type="protein sequence ID" value="OCK82387.1"/>
    <property type="molecule type" value="Genomic_DNA"/>
</dbReference>
<keyword evidence="9" id="KW-1185">Reference proteome</keyword>
<dbReference type="SUPFAM" id="SSF51735">
    <property type="entry name" value="NAD(P)-binding Rossmann-fold domains"/>
    <property type="match status" value="1"/>
</dbReference>
<evidence type="ECO:0000256" key="1">
    <source>
        <dbReference type="ARBA" id="ARBA00010928"/>
    </source>
</evidence>
<accession>A0A8E2EE66</accession>
<evidence type="ECO:0000313" key="9">
    <source>
        <dbReference type="Proteomes" id="UP000250266"/>
    </source>
</evidence>
<dbReference type="InterPro" id="IPR036291">
    <property type="entry name" value="NAD(P)-bd_dom_sf"/>
</dbReference>
<evidence type="ECO:0000256" key="3">
    <source>
        <dbReference type="ARBA" id="ARBA00038984"/>
    </source>
</evidence>
<feature type="domain" description="Gfo/Idh/MocA-like oxidoreductase N-terminal" evidence="6">
    <location>
        <begin position="8"/>
        <end position="135"/>
    </location>
</feature>
<evidence type="ECO:0000259" key="7">
    <source>
        <dbReference type="Pfam" id="PF22725"/>
    </source>
</evidence>
<sequence>MPSVKVVRWGILATGGIARTFTKDLLLDPSTRGVDSVKHVVSAVASSHSIERAREFIIECGCPDATRAYGSYSGLARDEDIDIVYVASPHSHHYQHAMLCLEAGKNVLCEKPITVNADQVKRLIKKAQEKGLFLMQALWTRYLPPSIYVSDVIQSGRIGNVHRITADTSIAMDPERNFADGNHRMVNPDLAGGALLDLGPYSLSWCFQAVLASQPEVDPPSVVSAVKRYKTRVDETTTMILTFPRAEENGGDIHGIATASMRVSMDADGRGSVGPCVRVQGDKGEIQVFPPSYRPTKTRVVLSDGSIEDRAWEYPGPGKGSGWYNGFGELNAEGEGHGMFWEADEAAMALIEGRKEGRRESLKEVVHMIEMMDKVRDQHRDSSLLGLIVPALQAVGRKYTMSHMMRS</sequence>
<protein>
    <recommendedName>
        <fullName evidence="3">D-xylose 1-dehydrogenase (NADP(+), D-xylono-1,5-lactone-forming)</fullName>
        <ecNumber evidence="3">1.1.1.179</ecNumber>
    </recommendedName>
    <alternativeName>
        <fullName evidence="4">D-xylose-NADP dehydrogenase</fullName>
    </alternativeName>
</protein>
<dbReference type="SUPFAM" id="SSF55347">
    <property type="entry name" value="Glyceraldehyde-3-phosphate dehydrogenase-like, C-terminal domain"/>
    <property type="match status" value="1"/>
</dbReference>
<dbReference type="InterPro" id="IPR050984">
    <property type="entry name" value="Gfo/Idh/MocA_domain"/>
</dbReference>
<dbReference type="InterPro" id="IPR055170">
    <property type="entry name" value="GFO_IDH_MocA-like_dom"/>
</dbReference>
<dbReference type="Pfam" id="PF01408">
    <property type="entry name" value="GFO_IDH_MocA"/>
    <property type="match status" value="1"/>
</dbReference>
<dbReference type="PANTHER" id="PTHR22604:SF115">
    <property type="entry name" value="DIHYDRODIOL DEHYDROGENASE, PUTATIVE (AFU_ORTHOLOGUE AFUA_1G07520)-RELATED"/>
    <property type="match status" value="1"/>
</dbReference>